<reference evidence="1" key="1">
    <citation type="submission" date="2023-06" db="EMBL/GenBank/DDBJ databases">
        <authorList>
            <person name="Kurt Z."/>
        </authorList>
    </citation>
    <scope>NUCLEOTIDE SEQUENCE</scope>
</reference>
<dbReference type="EMBL" id="CATOUU010000241">
    <property type="protein sequence ID" value="CAI9921996.1"/>
    <property type="molecule type" value="Genomic_DNA"/>
</dbReference>
<sequence length="148" mass="17695">MCQQSCTIICDLEKLLERHDAVIANIDTNFDDIISSLRKLNTETAHFAIERIKVRLVGSDNLLMKAIKLKQFLQQNQKTIIYHYYLAQFRVLTSYLKRYYLQLTLKTQFFIMNHQQLKMFNMVVHQIYGMLDLKEIRVFNLQLIIFND</sequence>
<evidence type="ECO:0000313" key="3">
    <source>
        <dbReference type="EMBL" id="CAL6073846.1"/>
    </source>
</evidence>
<organism evidence="1">
    <name type="scientific">Hexamita inflata</name>
    <dbReference type="NCBI Taxonomy" id="28002"/>
    <lineage>
        <taxon>Eukaryota</taxon>
        <taxon>Metamonada</taxon>
        <taxon>Diplomonadida</taxon>
        <taxon>Hexamitidae</taxon>
        <taxon>Hexamitinae</taxon>
        <taxon>Hexamita</taxon>
    </lineage>
</organism>
<protein>
    <submittedName>
        <fullName evidence="2">Hypothetical_protein</fullName>
    </submittedName>
</protein>
<dbReference type="Proteomes" id="UP001642409">
    <property type="component" value="Unassembled WGS sequence"/>
</dbReference>
<name>A0AA86NN21_9EUKA</name>
<evidence type="ECO:0000313" key="2">
    <source>
        <dbReference type="EMBL" id="CAL5998145.1"/>
    </source>
</evidence>
<dbReference type="AlphaFoldDB" id="A0AA86NN21"/>
<reference evidence="2 4" key="2">
    <citation type="submission" date="2024-07" db="EMBL/GenBank/DDBJ databases">
        <authorList>
            <person name="Akdeniz Z."/>
        </authorList>
    </citation>
    <scope>NUCLEOTIDE SEQUENCE [LARGE SCALE GENOMIC DNA]</scope>
</reference>
<gene>
    <name evidence="2" type="ORF">HINF_LOCUS15595</name>
    <name evidence="3" type="ORF">HINF_LOCUS56298</name>
    <name evidence="1" type="ORF">HINF_LOCUS9641</name>
</gene>
<evidence type="ECO:0000313" key="4">
    <source>
        <dbReference type="Proteomes" id="UP001642409"/>
    </source>
</evidence>
<proteinExistence type="predicted"/>
<dbReference type="EMBL" id="CAXDID020000303">
    <property type="protein sequence ID" value="CAL6073846.1"/>
    <property type="molecule type" value="Genomic_DNA"/>
</dbReference>
<evidence type="ECO:0000313" key="1">
    <source>
        <dbReference type="EMBL" id="CAI9921996.1"/>
    </source>
</evidence>
<dbReference type="EMBL" id="CAXDID020000037">
    <property type="protein sequence ID" value="CAL5998145.1"/>
    <property type="molecule type" value="Genomic_DNA"/>
</dbReference>
<comment type="caution">
    <text evidence="1">The sequence shown here is derived from an EMBL/GenBank/DDBJ whole genome shotgun (WGS) entry which is preliminary data.</text>
</comment>
<accession>A0AA86NN21</accession>
<keyword evidence="4" id="KW-1185">Reference proteome</keyword>